<dbReference type="GO" id="GO:0061665">
    <property type="term" value="F:SUMO ligase activity"/>
    <property type="evidence" value="ECO:0007669"/>
    <property type="project" value="TreeGrafter"/>
</dbReference>
<dbReference type="InterPro" id="IPR023321">
    <property type="entry name" value="PINIT"/>
</dbReference>
<evidence type="ECO:0000259" key="10">
    <source>
        <dbReference type="PROSITE" id="PS50800"/>
    </source>
</evidence>
<feature type="region of interest" description="Disordered" evidence="9">
    <location>
        <begin position="399"/>
        <end position="545"/>
    </location>
</feature>
<dbReference type="InterPro" id="IPR003034">
    <property type="entry name" value="SAP_dom"/>
</dbReference>
<comment type="similarity">
    <text evidence="2">Belongs to the PIAS family.</text>
</comment>
<feature type="domain" description="SP-RING-type" evidence="11">
    <location>
        <begin position="303"/>
        <end position="384"/>
    </location>
</feature>
<evidence type="ECO:0000256" key="8">
    <source>
        <dbReference type="PROSITE-ProRule" id="PRU00452"/>
    </source>
</evidence>
<keyword evidence="5 8" id="KW-0863">Zinc-finger</keyword>
<dbReference type="SMART" id="SM00513">
    <property type="entry name" value="SAP"/>
    <property type="match status" value="1"/>
</dbReference>
<feature type="compositionally biased region" description="Low complexity" evidence="9">
    <location>
        <begin position="89"/>
        <end position="103"/>
    </location>
</feature>
<dbReference type="GO" id="GO:0000785">
    <property type="term" value="C:chromatin"/>
    <property type="evidence" value="ECO:0007669"/>
    <property type="project" value="TreeGrafter"/>
</dbReference>
<evidence type="ECO:0000256" key="7">
    <source>
        <dbReference type="ARBA" id="ARBA00022833"/>
    </source>
</evidence>
<dbReference type="AlphaFoldDB" id="A0AA39CL60"/>
<dbReference type="Gene3D" id="2.60.120.780">
    <property type="entry name" value="PINIT domain"/>
    <property type="match status" value="1"/>
</dbReference>
<gene>
    <name evidence="13" type="primary">pli1</name>
    <name evidence="13" type="ORF">H2200_003889</name>
</gene>
<accession>A0AA39CL60</accession>
<evidence type="ECO:0000313" key="14">
    <source>
        <dbReference type="Proteomes" id="UP001172673"/>
    </source>
</evidence>
<evidence type="ECO:0000256" key="9">
    <source>
        <dbReference type="SAM" id="MobiDB-lite"/>
    </source>
</evidence>
<dbReference type="Proteomes" id="UP001172673">
    <property type="component" value="Unassembled WGS sequence"/>
</dbReference>
<keyword evidence="3" id="KW-0808">Transferase</keyword>
<dbReference type="InterPro" id="IPR013083">
    <property type="entry name" value="Znf_RING/FYVE/PHD"/>
</dbReference>
<feature type="compositionally biased region" description="Acidic residues" evidence="9">
    <location>
        <begin position="417"/>
        <end position="427"/>
    </location>
</feature>
<evidence type="ECO:0000313" key="13">
    <source>
        <dbReference type="EMBL" id="KAJ9612292.1"/>
    </source>
</evidence>
<dbReference type="PROSITE" id="PS51044">
    <property type="entry name" value="ZF_SP_RING"/>
    <property type="match status" value="1"/>
</dbReference>
<evidence type="ECO:0000259" key="11">
    <source>
        <dbReference type="PROSITE" id="PS51044"/>
    </source>
</evidence>
<dbReference type="PANTHER" id="PTHR10782">
    <property type="entry name" value="ZINC FINGER MIZ DOMAIN-CONTAINING PROTEIN"/>
    <property type="match status" value="1"/>
</dbReference>
<evidence type="ECO:0000256" key="6">
    <source>
        <dbReference type="ARBA" id="ARBA00022786"/>
    </source>
</evidence>
<evidence type="ECO:0000256" key="5">
    <source>
        <dbReference type="ARBA" id="ARBA00022771"/>
    </source>
</evidence>
<dbReference type="EMBL" id="JAPDRK010000005">
    <property type="protein sequence ID" value="KAJ9612292.1"/>
    <property type="molecule type" value="Genomic_DNA"/>
</dbReference>
<proteinExistence type="inferred from homology"/>
<evidence type="ECO:0000256" key="4">
    <source>
        <dbReference type="ARBA" id="ARBA00022723"/>
    </source>
</evidence>
<organism evidence="13 14">
    <name type="scientific">Cladophialophora chaetospira</name>
    <dbReference type="NCBI Taxonomy" id="386627"/>
    <lineage>
        <taxon>Eukaryota</taxon>
        <taxon>Fungi</taxon>
        <taxon>Dikarya</taxon>
        <taxon>Ascomycota</taxon>
        <taxon>Pezizomycotina</taxon>
        <taxon>Eurotiomycetes</taxon>
        <taxon>Chaetothyriomycetidae</taxon>
        <taxon>Chaetothyriales</taxon>
        <taxon>Herpotrichiellaceae</taxon>
        <taxon>Cladophialophora</taxon>
    </lineage>
</organism>
<evidence type="ECO:0000256" key="3">
    <source>
        <dbReference type="ARBA" id="ARBA00022679"/>
    </source>
</evidence>
<dbReference type="InterPro" id="IPR004181">
    <property type="entry name" value="Znf_MIZ"/>
</dbReference>
<dbReference type="PROSITE" id="PS51466">
    <property type="entry name" value="PINIT"/>
    <property type="match status" value="1"/>
</dbReference>
<evidence type="ECO:0000256" key="2">
    <source>
        <dbReference type="ARBA" id="ARBA00005383"/>
    </source>
</evidence>
<dbReference type="Pfam" id="PF14324">
    <property type="entry name" value="PINIT"/>
    <property type="match status" value="1"/>
</dbReference>
<feature type="compositionally biased region" description="Polar residues" evidence="9">
    <location>
        <begin position="399"/>
        <end position="415"/>
    </location>
</feature>
<evidence type="ECO:0000256" key="1">
    <source>
        <dbReference type="ARBA" id="ARBA00004718"/>
    </source>
</evidence>
<name>A0AA39CL60_9EURO</name>
<keyword evidence="4" id="KW-0479">Metal-binding</keyword>
<comment type="pathway">
    <text evidence="1">Protein modification; protein sumoylation.</text>
</comment>
<dbReference type="PROSITE" id="PS50800">
    <property type="entry name" value="SAP"/>
    <property type="match status" value="1"/>
</dbReference>
<keyword evidence="7" id="KW-0862">Zinc</keyword>
<evidence type="ECO:0000259" key="12">
    <source>
        <dbReference type="PROSITE" id="PS51466"/>
    </source>
</evidence>
<dbReference type="GO" id="GO:0016874">
    <property type="term" value="F:ligase activity"/>
    <property type="evidence" value="ECO:0007669"/>
    <property type="project" value="UniProtKB-KW"/>
</dbReference>
<keyword evidence="13" id="KW-0436">Ligase</keyword>
<dbReference type="Pfam" id="PF02891">
    <property type="entry name" value="zf-MIZ"/>
    <property type="match status" value="1"/>
</dbReference>
<dbReference type="InterPro" id="IPR038654">
    <property type="entry name" value="PINIT_sf"/>
</dbReference>
<keyword evidence="14" id="KW-1185">Reference proteome</keyword>
<dbReference type="PANTHER" id="PTHR10782:SF4">
    <property type="entry name" value="TONALLI, ISOFORM E"/>
    <property type="match status" value="1"/>
</dbReference>
<feature type="compositionally biased region" description="Low complexity" evidence="9">
    <location>
        <begin position="497"/>
        <end position="512"/>
    </location>
</feature>
<comment type="caution">
    <text evidence="13">The sequence shown here is derived from an EMBL/GenBank/DDBJ whole genome shotgun (WGS) entry which is preliminary data.</text>
</comment>
<dbReference type="Gene3D" id="3.30.40.10">
    <property type="entry name" value="Zinc/RING finger domain, C3HC4 (zinc finger)"/>
    <property type="match status" value="1"/>
</dbReference>
<feature type="domain" description="PINIT" evidence="12">
    <location>
        <begin position="112"/>
        <end position="273"/>
    </location>
</feature>
<dbReference type="GO" id="GO:0008270">
    <property type="term" value="F:zinc ion binding"/>
    <property type="evidence" value="ECO:0007669"/>
    <property type="project" value="UniProtKB-KW"/>
</dbReference>
<sequence length="545" mass="60203">MSGFAASQAHDDVDALKAQVKTLTVEKLKILLRSESLPLSGIKSELQMRTITHIEKLRNAGDISGLNRIRGSIRGHPYQFPSSPYSRHTPTSSASPSFSSPTAHNSYNMSSNSTFGSSRITYKPSPFYTIIRSLTQTYECKARESTRDTARLTLNLSQDIIDKLNSDASCRIMVFCASEAIGPYSRDGSDIAFPHNVELKCNGDEVKANLRGLKNRPGSTRPADITTMIRTRPAGYPNSVEMVYALTTKIIYAEQAGSKIQKFYLVVNLVSKKSIDAMVSQLRHGRMISKDQVIREMRRKADDPDEIMATSTVLSLKDPVGYTRITTPCRGLACSHVQCFDAGYYLQLQEQAPTWTCPICNKAAPWEQLALDQYVNDILNLTPKSVEAVTVEPYGTWRIQTQAENNGGRTSNPTPSDDGDDDDDDVVEISNGPGLRAAKLETLLTPHSVRTPPLSSREESTAPSVSRPSANPNKRPRDVIDLTLSDDDEDGRPAPKASRMSASSDAIISSARQRPPSSDRYNFQLPPLFEGRPPSYNFDRFNPTL</sequence>
<feature type="compositionally biased region" description="Polar residues" evidence="9">
    <location>
        <begin position="461"/>
        <end position="472"/>
    </location>
</feature>
<dbReference type="GO" id="GO:0016925">
    <property type="term" value="P:protein sumoylation"/>
    <property type="evidence" value="ECO:0007669"/>
    <property type="project" value="TreeGrafter"/>
</dbReference>
<keyword evidence="6" id="KW-0833">Ubl conjugation pathway</keyword>
<reference evidence="13" key="1">
    <citation type="submission" date="2022-10" db="EMBL/GenBank/DDBJ databases">
        <title>Culturing micro-colonial fungi from biological soil crusts in the Mojave desert and describing Neophaeococcomyces mojavensis, and introducing the new genera and species Taxawa tesnikishii.</title>
        <authorList>
            <person name="Kurbessoian T."/>
            <person name="Stajich J.E."/>
        </authorList>
    </citation>
    <scope>NUCLEOTIDE SEQUENCE</scope>
    <source>
        <strain evidence="13">TK_41</strain>
    </source>
</reference>
<feature type="domain" description="SAP" evidence="10">
    <location>
        <begin position="20"/>
        <end position="54"/>
    </location>
</feature>
<feature type="region of interest" description="Disordered" evidence="9">
    <location>
        <begin position="77"/>
        <end position="103"/>
    </location>
</feature>
<protein>
    <submittedName>
        <fullName evidence="13">E3 SUMO-protein ligase pli1</fullName>
    </submittedName>
</protein>